<dbReference type="PANTHER" id="PTHR42646">
    <property type="entry name" value="FLAP ENDONUCLEASE XNI"/>
    <property type="match status" value="1"/>
</dbReference>
<dbReference type="SMART" id="SM00475">
    <property type="entry name" value="53EXOc"/>
    <property type="match status" value="1"/>
</dbReference>
<feature type="domain" description="5'-3' exonuclease" evidence="4">
    <location>
        <begin position="23"/>
        <end position="278"/>
    </location>
</feature>
<dbReference type="EC" id="3.1.-.-" evidence="5"/>
<dbReference type="Pfam" id="PF01367">
    <property type="entry name" value="5_3_exonuc"/>
    <property type="match status" value="1"/>
</dbReference>
<evidence type="ECO:0000313" key="5">
    <source>
        <dbReference type="EMBL" id="MCZ2720526.1"/>
    </source>
</evidence>
<dbReference type="PANTHER" id="PTHR42646:SF2">
    <property type="entry name" value="5'-3' EXONUCLEASE FAMILY PROTEIN"/>
    <property type="match status" value="1"/>
</dbReference>
<dbReference type="InterPro" id="IPR029060">
    <property type="entry name" value="PIN-like_dom_sf"/>
</dbReference>
<dbReference type="InterPro" id="IPR036279">
    <property type="entry name" value="5-3_exonuclease_C_sf"/>
</dbReference>
<dbReference type="GO" id="GO:0016787">
    <property type="term" value="F:hydrolase activity"/>
    <property type="evidence" value="ECO:0007669"/>
    <property type="project" value="UniProtKB-KW"/>
</dbReference>
<evidence type="ECO:0000259" key="4">
    <source>
        <dbReference type="SMART" id="SM00475"/>
    </source>
</evidence>
<dbReference type="CDD" id="cd09859">
    <property type="entry name" value="PIN_53EXO"/>
    <property type="match status" value="1"/>
</dbReference>
<evidence type="ECO:0000256" key="3">
    <source>
        <dbReference type="ARBA" id="ARBA00023125"/>
    </source>
</evidence>
<keyword evidence="1" id="KW-0540">Nuclease</keyword>
<name>A0ABT4JQG4_9GAMM</name>
<dbReference type="EMBL" id="JAPUBN010000007">
    <property type="protein sequence ID" value="MCZ2720526.1"/>
    <property type="molecule type" value="Genomic_DNA"/>
</dbReference>
<dbReference type="Gene3D" id="1.10.150.20">
    <property type="entry name" value="5' to 3' exonuclease, C-terminal subdomain"/>
    <property type="match status" value="1"/>
</dbReference>
<keyword evidence="3" id="KW-0238">DNA-binding</keyword>
<dbReference type="InterPro" id="IPR020046">
    <property type="entry name" value="5-3_exonucl_a-hlix_arch_N"/>
</dbReference>
<dbReference type="NCBIfam" id="NF007017">
    <property type="entry name" value="PRK09482.1"/>
    <property type="match status" value="1"/>
</dbReference>
<dbReference type="InterPro" id="IPR002421">
    <property type="entry name" value="5-3_exonuclease"/>
</dbReference>
<evidence type="ECO:0000256" key="2">
    <source>
        <dbReference type="ARBA" id="ARBA00022801"/>
    </source>
</evidence>
<gene>
    <name evidence="5" type="primary">xni</name>
    <name evidence="5" type="ORF">O1D97_02400</name>
</gene>
<keyword evidence="5" id="KW-0255">Endonuclease</keyword>
<accession>A0ABT4JQG4</accession>
<dbReference type="InterPro" id="IPR008918">
    <property type="entry name" value="HhH2"/>
</dbReference>
<dbReference type="SUPFAM" id="SSF47807">
    <property type="entry name" value="5' to 3' exonuclease, C-terminal subdomain"/>
    <property type="match status" value="1"/>
</dbReference>
<dbReference type="Proteomes" id="UP001149719">
    <property type="component" value="Unassembled WGS sequence"/>
</dbReference>
<evidence type="ECO:0000256" key="1">
    <source>
        <dbReference type="ARBA" id="ARBA00022722"/>
    </source>
</evidence>
<dbReference type="InterPro" id="IPR038969">
    <property type="entry name" value="FEN"/>
</dbReference>
<evidence type="ECO:0000313" key="6">
    <source>
        <dbReference type="Proteomes" id="UP001149719"/>
    </source>
</evidence>
<dbReference type="CDD" id="cd09898">
    <property type="entry name" value="H3TH_53EXO"/>
    <property type="match status" value="1"/>
</dbReference>
<dbReference type="GO" id="GO:0004519">
    <property type="term" value="F:endonuclease activity"/>
    <property type="evidence" value="ECO:0007669"/>
    <property type="project" value="UniProtKB-KW"/>
</dbReference>
<dbReference type="Gene3D" id="3.40.50.1010">
    <property type="entry name" value="5'-nuclease"/>
    <property type="match status" value="1"/>
</dbReference>
<reference evidence="5" key="1">
    <citation type="submission" date="2022-12" db="EMBL/GenBank/DDBJ databases">
        <title>Marinomonas 15G1-11 sp. nov, isolated from marine algae.</title>
        <authorList>
            <person name="Butt M."/>
            <person name="Choi D.G."/>
            <person name="Kim J.M."/>
            <person name="Lee J.K."/>
            <person name="Baek J.H."/>
            <person name="Jeon C.O."/>
        </authorList>
    </citation>
    <scope>NUCLEOTIDE SEQUENCE</scope>
    <source>
        <strain evidence="5">15G1-11</strain>
    </source>
</reference>
<dbReference type="SUPFAM" id="SSF88723">
    <property type="entry name" value="PIN domain-like"/>
    <property type="match status" value="1"/>
</dbReference>
<dbReference type="RefSeq" id="WP_269122502.1">
    <property type="nucleotide sequence ID" value="NZ_JAPUBN010000007.1"/>
</dbReference>
<proteinExistence type="predicted"/>
<dbReference type="SMART" id="SM00279">
    <property type="entry name" value="HhH2"/>
    <property type="match status" value="1"/>
</dbReference>
<protein>
    <submittedName>
        <fullName evidence="5">Flap endonuclease Xni</fullName>
        <ecNumber evidence="5">3.1.-.-</ecNumber>
    </submittedName>
</protein>
<sequence length="283" mass="32072">MLLFYIIKVITHYGKINKVICAKKILLIDGLNLIRRLYAALESEQDIKRRIERTQSASIDALARLTKQFLPSHAIVVFDSSGKTWRHEVFPEYKLGRVPMDDVLLDALPKFAELFRFNGIVSIRLTGLEADDIIATLAVKAAENSIKSYIISTDKGFSQLLSDENILQYDCFSKIGYDRIWAEEKYGVLCDQLGDYWALVGDTTNRIPGVMGIGPKTALAIMQKATNIESIYNDLSRFTDKQQQKLSGHYEQCLLSRRLVTLKTDIEVGVRLSQLVYPCVGRE</sequence>
<dbReference type="Pfam" id="PF02739">
    <property type="entry name" value="5_3_exonuc_N"/>
    <property type="match status" value="1"/>
</dbReference>
<keyword evidence="2 5" id="KW-0378">Hydrolase</keyword>
<dbReference type="InterPro" id="IPR020045">
    <property type="entry name" value="DNA_polI_H3TH"/>
</dbReference>
<comment type="caution">
    <text evidence="5">The sequence shown here is derived from an EMBL/GenBank/DDBJ whole genome shotgun (WGS) entry which is preliminary data.</text>
</comment>
<keyword evidence="6" id="KW-1185">Reference proteome</keyword>
<organism evidence="5 6">
    <name type="scientific">Marinomonas phaeophyticola</name>
    <dbReference type="NCBI Taxonomy" id="3004091"/>
    <lineage>
        <taxon>Bacteria</taxon>
        <taxon>Pseudomonadati</taxon>
        <taxon>Pseudomonadota</taxon>
        <taxon>Gammaproteobacteria</taxon>
        <taxon>Oceanospirillales</taxon>
        <taxon>Oceanospirillaceae</taxon>
        <taxon>Marinomonas</taxon>
    </lineage>
</organism>